<sequence length="223" mass="24366">MCGLDDKLLELSGTPGVPGVKEEGPSGKTEGMTGWCRLWIYNYGLFIKPLYALIANGNKDLQWTKEANGAYKQRKEALMSAPALGLLDMQKTGLLMLPVENDMPDMQSLFVERTSLSSRELTVPPNLVLSSNLLSIPSSPVPKLLMKMLKGTGPRMEPCGTPLVTGHQSEVTPFTITLCLTPEPVAQRLHNPVIQLGAGHFVHKDPVKDNIKSFAEVQKDSIN</sequence>
<evidence type="ECO:0000313" key="2">
    <source>
        <dbReference type="Proteomes" id="UP000269221"/>
    </source>
</evidence>
<proteinExistence type="predicted"/>
<protein>
    <submittedName>
        <fullName evidence="1">Uncharacterized protein</fullName>
    </submittedName>
</protein>
<comment type="caution">
    <text evidence="1">The sequence shown here is derived from an EMBL/GenBank/DDBJ whole genome shotgun (WGS) entry which is preliminary data.</text>
</comment>
<reference evidence="1 2" key="1">
    <citation type="submission" date="2018-07" db="EMBL/GenBank/DDBJ databases">
        <title>A high quality draft genome assembly of the barn swallow (H. rustica rustica).</title>
        <authorList>
            <person name="Formenti G."/>
            <person name="Chiara M."/>
            <person name="Poveda L."/>
            <person name="Francoijs K.-J."/>
            <person name="Bonisoli-Alquati A."/>
            <person name="Canova L."/>
            <person name="Gianfranceschi L."/>
            <person name="Horner D.S."/>
            <person name="Saino N."/>
        </authorList>
    </citation>
    <scope>NUCLEOTIDE SEQUENCE [LARGE SCALE GENOMIC DNA]</scope>
    <source>
        <strain evidence="1">Chelidonia</strain>
        <tissue evidence="1">Blood</tissue>
    </source>
</reference>
<dbReference type="InterPro" id="IPR043502">
    <property type="entry name" value="DNA/RNA_pol_sf"/>
</dbReference>
<name>A0A3M0L202_HIRRU</name>
<dbReference type="OrthoDB" id="9222476at2759"/>
<accession>A0A3M0L202</accession>
<dbReference type="AlphaFoldDB" id="A0A3M0L202"/>
<dbReference type="InterPro" id="IPR043128">
    <property type="entry name" value="Rev_trsase/Diguanyl_cyclase"/>
</dbReference>
<keyword evidence="2" id="KW-1185">Reference proteome</keyword>
<dbReference type="SUPFAM" id="SSF56672">
    <property type="entry name" value="DNA/RNA polymerases"/>
    <property type="match status" value="1"/>
</dbReference>
<evidence type="ECO:0000313" key="1">
    <source>
        <dbReference type="EMBL" id="RMC19592.1"/>
    </source>
</evidence>
<dbReference type="EMBL" id="QRBI01000094">
    <property type="protein sequence ID" value="RMC19592.1"/>
    <property type="molecule type" value="Genomic_DNA"/>
</dbReference>
<gene>
    <name evidence="1" type="ORF">DUI87_03151</name>
</gene>
<dbReference type="Proteomes" id="UP000269221">
    <property type="component" value="Unassembled WGS sequence"/>
</dbReference>
<dbReference type="Gene3D" id="3.30.70.270">
    <property type="match status" value="1"/>
</dbReference>
<organism evidence="1 2">
    <name type="scientific">Hirundo rustica rustica</name>
    <dbReference type="NCBI Taxonomy" id="333673"/>
    <lineage>
        <taxon>Eukaryota</taxon>
        <taxon>Metazoa</taxon>
        <taxon>Chordata</taxon>
        <taxon>Craniata</taxon>
        <taxon>Vertebrata</taxon>
        <taxon>Euteleostomi</taxon>
        <taxon>Archelosauria</taxon>
        <taxon>Archosauria</taxon>
        <taxon>Dinosauria</taxon>
        <taxon>Saurischia</taxon>
        <taxon>Theropoda</taxon>
        <taxon>Coelurosauria</taxon>
        <taxon>Aves</taxon>
        <taxon>Neognathae</taxon>
        <taxon>Neoaves</taxon>
        <taxon>Telluraves</taxon>
        <taxon>Australaves</taxon>
        <taxon>Passeriformes</taxon>
        <taxon>Sylvioidea</taxon>
        <taxon>Hirundinidae</taxon>
        <taxon>Hirundo</taxon>
    </lineage>
</organism>